<dbReference type="Gene3D" id="3.40.190.10">
    <property type="entry name" value="Periplasmic binding protein-like II"/>
    <property type="match status" value="2"/>
</dbReference>
<dbReference type="Proteomes" id="UP000608530">
    <property type="component" value="Unassembled WGS sequence"/>
</dbReference>
<reference evidence="6" key="1">
    <citation type="submission" date="2020-12" db="EMBL/GenBank/DDBJ databases">
        <title>Leucobacter sp. CAS1, isolated from Chromium sludge.</title>
        <authorList>
            <person name="Xu Z."/>
        </authorList>
    </citation>
    <scope>NUCLEOTIDE SEQUENCE</scope>
    <source>
        <strain evidence="6">CSA1</strain>
    </source>
</reference>
<evidence type="ECO:0000259" key="5">
    <source>
        <dbReference type="SMART" id="SM00062"/>
    </source>
</evidence>
<evidence type="ECO:0000313" key="7">
    <source>
        <dbReference type="Proteomes" id="UP000608530"/>
    </source>
</evidence>
<dbReference type="PANTHER" id="PTHR30024:SF47">
    <property type="entry name" value="TAURINE-BINDING PERIPLASMIC PROTEIN"/>
    <property type="match status" value="1"/>
</dbReference>
<comment type="caution">
    <text evidence="6">The sequence shown here is derived from an EMBL/GenBank/DDBJ whole genome shotgun (WGS) entry which is preliminary data.</text>
</comment>
<dbReference type="InterPro" id="IPR001638">
    <property type="entry name" value="Solute-binding_3/MltF_N"/>
</dbReference>
<proteinExistence type="inferred from homology"/>
<feature type="signal peptide" evidence="4">
    <location>
        <begin position="1"/>
        <end position="33"/>
    </location>
</feature>
<comment type="similarity">
    <text evidence="2">Belongs to the bacterial solute-binding protein SsuA/TauA family.</text>
</comment>
<dbReference type="SMART" id="SM00062">
    <property type="entry name" value="PBPb"/>
    <property type="match status" value="1"/>
</dbReference>
<evidence type="ECO:0000313" key="6">
    <source>
        <dbReference type="EMBL" id="MBK0419080.1"/>
    </source>
</evidence>
<dbReference type="GO" id="GO:0042597">
    <property type="term" value="C:periplasmic space"/>
    <property type="evidence" value="ECO:0007669"/>
    <property type="project" value="UniProtKB-SubCell"/>
</dbReference>
<evidence type="ECO:0000256" key="4">
    <source>
        <dbReference type="SAM" id="SignalP"/>
    </source>
</evidence>
<dbReference type="RefSeq" id="WP_200115217.1">
    <property type="nucleotide sequence ID" value="NZ_JAEHOH010000010.1"/>
</dbReference>
<keyword evidence="7" id="KW-1185">Reference proteome</keyword>
<keyword evidence="3 4" id="KW-0732">Signal</keyword>
<name>A0A934Q853_9MICO</name>
<dbReference type="PROSITE" id="PS51257">
    <property type="entry name" value="PROKAR_LIPOPROTEIN"/>
    <property type="match status" value="1"/>
</dbReference>
<dbReference type="InterPro" id="IPR015168">
    <property type="entry name" value="SsuA/THI5"/>
</dbReference>
<accession>A0A934Q853</accession>
<organism evidence="6 7">
    <name type="scientific">Leucobacter chromiisoli</name>
    <dbReference type="NCBI Taxonomy" id="2796471"/>
    <lineage>
        <taxon>Bacteria</taxon>
        <taxon>Bacillati</taxon>
        <taxon>Actinomycetota</taxon>
        <taxon>Actinomycetes</taxon>
        <taxon>Micrococcales</taxon>
        <taxon>Microbacteriaceae</taxon>
        <taxon>Leucobacter</taxon>
    </lineage>
</organism>
<dbReference type="PANTHER" id="PTHR30024">
    <property type="entry name" value="ALIPHATIC SULFONATES-BINDING PROTEIN-RELATED"/>
    <property type="match status" value="1"/>
</dbReference>
<evidence type="ECO:0000256" key="2">
    <source>
        <dbReference type="ARBA" id="ARBA00010742"/>
    </source>
</evidence>
<sequence>MHGSRRARIAAGLGAVVLGAAGLMACSSSPDTADGGGADGAEELITIRIGLPVSNYWPGYLARDEGLFEAAGLKAEYISFTSGAPLIAALDSGSIDAVYTGLATLFAVNQGVELEYVLTPLDSSSQEGLVVPEGSPITSYEDLRPGMVVGAPTATCGHISAVSAIDAAGLTTDEVVISNLDPTVMSGALTNNEVDGVFIWGPWNLALETEGNKIVNFDPDYQEGVGLCPTNIAIRPAFEKEHPGAACRMIDGHARAIEMGLTDREAAARTLETELGISPEVALKTVDTLRIPSIEEQAEEDSPFSIVDPDGGLAAQLSDASEVLETTGVFEQSLSNSDVFSMINSAPLHDYLDDGTCNLSS</sequence>
<evidence type="ECO:0000256" key="1">
    <source>
        <dbReference type="ARBA" id="ARBA00004418"/>
    </source>
</evidence>
<feature type="domain" description="Solute-binding protein family 3/N-terminal" evidence="5">
    <location>
        <begin position="46"/>
        <end position="269"/>
    </location>
</feature>
<evidence type="ECO:0000256" key="3">
    <source>
        <dbReference type="ARBA" id="ARBA00022729"/>
    </source>
</evidence>
<dbReference type="AlphaFoldDB" id="A0A934Q853"/>
<dbReference type="Pfam" id="PF09084">
    <property type="entry name" value="NMT1"/>
    <property type="match status" value="1"/>
</dbReference>
<gene>
    <name evidence="6" type="ORF">JD276_08530</name>
</gene>
<dbReference type="EMBL" id="JAEHOH010000010">
    <property type="protein sequence ID" value="MBK0419080.1"/>
    <property type="molecule type" value="Genomic_DNA"/>
</dbReference>
<comment type="subcellular location">
    <subcellularLocation>
        <location evidence="1">Periplasm</location>
    </subcellularLocation>
</comment>
<dbReference type="SUPFAM" id="SSF53850">
    <property type="entry name" value="Periplasmic binding protein-like II"/>
    <property type="match status" value="1"/>
</dbReference>
<protein>
    <submittedName>
        <fullName evidence="6">ABC transporter substrate-binding protein</fullName>
    </submittedName>
</protein>
<feature type="chain" id="PRO_5036705768" evidence="4">
    <location>
        <begin position="34"/>
        <end position="361"/>
    </location>
</feature>